<name>A0A158J0V2_9BURK</name>
<organism evidence="2 3">
    <name type="scientific">Caballeronia udeis</name>
    <dbReference type="NCBI Taxonomy" id="1232866"/>
    <lineage>
        <taxon>Bacteria</taxon>
        <taxon>Pseudomonadati</taxon>
        <taxon>Pseudomonadota</taxon>
        <taxon>Betaproteobacteria</taxon>
        <taxon>Burkholderiales</taxon>
        <taxon>Burkholderiaceae</taxon>
        <taxon>Caballeronia</taxon>
    </lineage>
</organism>
<sequence>MVMVSAGAVVMHVTRLMLVAVVMMVMSVVVVMVVLMTIRVLVRVLRLRFHLFVIRSEVGLRLGDVLEQFGQHAADVVIGGEIENLLAFTLGAYDPRRPQ</sequence>
<evidence type="ECO:0000313" key="3">
    <source>
        <dbReference type="Proteomes" id="UP000054683"/>
    </source>
</evidence>
<feature type="transmembrane region" description="Helical" evidence="1">
    <location>
        <begin position="16"/>
        <end position="42"/>
    </location>
</feature>
<dbReference type="AlphaFoldDB" id="A0A158J0V2"/>
<reference evidence="2 3" key="1">
    <citation type="submission" date="2016-01" db="EMBL/GenBank/DDBJ databases">
        <authorList>
            <person name="Oliw E.H."/>
        </authorList>
    </citation>
    <scope>NUCLEOTIDE SEQUENCE [LARGE SCALE GENOMIC DNA]</scope>
    <source>
        <strain evidence="2">LMG 27134</strain>
    </source>
</reference>
<dbReference type="EMBL" id="FCOK02000068">
    <property type="protein sequence ID" value="SAL62572.1"/>
    <property type="molecule type" value="Genomic_DNA"/>
</dbReference>
<protein>
    <submittedName>
        <fullName evidence="2">Uncharacterized protein</fullName>
    </submittedName>
</protein>
<keyword evidence="1" id="KW-1133">Transmembrane helix</keyword>
<accession>A0A158J0V2</accession>
<dbReference type="Proteomes" id="UP000054683">
    <property type="component" value="Unassembled WGS sequence"/>
</dbReference>
<keyword evidence="1" id="KW-0472">Membrane</keyword>
<keyword evidence="1" id="KW-0812">Transmembrane</keyword>
<evidence type="ECO:0000313" key="2">
    <source>
        <dbReference type="EMBL" id="SAL62572.1"/>
    </source>
</evidence>
<proteinExistence type="predicted"/>
<evidence type="ECO:0000256" key="1">
    <source>
        <dbReference type="SAM" id="Phobius"/>
    </source>
</evidence>
<gene>
    <name evidence="2" type="ORF">AWB69_06977</name>
</gene>